<evidence type="ECO:0000313" key="5">
    <source>
        <dbReference type="Proteomes" id="UP000261003"/>
    </source>
</evidence>
<dbReference type="EMBL" id="QRXI01000005">
    <property type="protein sequence ID" value="RGT96091.1"/>
    <property type="molecule type" value="Genomic_DNA"/>
</dbReference>
<accession>A0A3E4HHB1</accession>
<evidence type="ECO:0000313" key="3">
    <source>
        <dbReference type="EMBL" id="RGW50668.1"/>
    </source>
</evidence>
<evidence type="ECO:0000313" key="7">
    <source>
        <dbReference type="Proteomes" id="UP000283833"/>
    </source>
</evidence>
<evidence type="ECO:0000313" key="6">
    <source>
        <dbReference type="Proteomes" id="UP000283429"/>
    </source>
</evidence>
<protein>
    <submittedName>
        <fullName evidence="4">Uncharacterized protein</fullName>
    </submittedName>
</protein>
<proteinExistence type="predicted"/>
<organism evidence="4 6">
    <name type="scientific">Phocaeicola vulgatus</name>
    <name type="common">Bacteroides vulgatus</name>
    <dbReference type="NCBI Taxonomy" id="821"/>
    <lineage>
        <taxon>Bacteria</taxon>
        <taxon>Pseudomonadati</taxon>
        <taxon>Bacteroidota</taxon>
        <taxon>Bacteroidia</taxon>
        <taxon>Bacteroidales</taxon>
        <taxon>Bacteroidaceae</taxon>
        <taxon>Phocaeicola</taxon>
    </lineage>
</organism>
<reference evidence="5 6" key="1">
    <citation type="submission" date="2018-08" db="EMBL/GenBank/DDBJ databases">
        <title>A genome reference for cultivated species of the human gut microbiota.</title>
        <authorList>
            <person name="Zou Y."/>
            <person name="Xue W."/>
            <person name="Luo G."/>
        </authorList>
    </citation>
    <scope>NUCLEOTIDE SEQUENCE [LARGE SCALE GENOMIC DNA]</scope>
    <source>
        <strain evidence="3 8">AF12-25</strain>
        <strain evidence="2 7">AF18-14</strain>
        <strain evidence="4 6">AM30-40</strain>
        <strain evidence="1 5">OM08-13BH</strain>
    </source>
</reference>
<dbReference type="AlphaFoldDB" id="A0A3E4HHB1"/>
<gene>
    <name evidence="4" type="ORF">DW783_20400</name>
    <name evidence="3" type="ORF">DWV70_00250</name>
    <name evidence="2" type="ORF">DWX04_05085</name>
    <name evidence="1" type="ORF">DXC16_05705</name>
</gene>
<evidence type="ECO:0000313" key="2">
    <source>
        <dbReference type="EMBL" id="RGT96091.1"/>
    </source>
</evidence>
<dbReference type="Proteomes" id="UP000283833">
    <property type="component" value="Unassembled WGS sequence"/>
</dbReference>
<dbReference type="RefSeq" id="WP_005939527.1">
    <property type="nucleotide sequence ID" value="NZ_JAKKWV010000002.1"/>
</dbReference>
<dbReference type="EMBL" id="QSJM01000086">
    <property type="protein sequence ID" value="RHD72107.1"/>
    <property type="molecule type" value="Genomic_DNA"/>
</dbReference>
<dbReference type="Proteomes" id="UP000283429">
    <property type="component" value="Unassembled WGS sequence"/>
</dbReference>
<name>A0A3E4HHB1_PHOVU</name>
<dbReference type="Proteomes" id="UP000261003">
    <property type="component" value="Unassembled WGS sequence"/>
</dbReference>
<dbReference type="Proteomes" id="UP000285469">
    <property type="component" value="Unassembled WGS sequence"/>
</dbReference>
<evidence type="ECO:0000313" key="1">
    <source>
        <dbReference type="EMBL" id="RGM46036.1"/>
    </source>
</evidence>
<sequence length="180" mass="20646">MKIIVVDCANVRIDVLNVPENMVGEDVELFLVEHDYSLNNISWMAVPADYVPVQFHEFGIDEENGKEVHEQRDTRLKNFSIYDSVQEVKHREQEELVSAIRQYGEKVADGYEWHFEGDCPIVAAYDYDEPCDVVILAVRVSNDGRITIIGDEKNDRGNEHEIDADDIFAGHIDFITSEIE</sequence>
<comment type="caution">
    <text evidence="4">The sequence shown here is derived from an EMBL/GenBank/DDBJ whole genome shotgun (WGS) entry which is preliminary data.</text>
</comment>
<dbReference type="EMBL" id="QSAI01000001">
    <property type="protein sequence ID" value="RGW50668.1"/>
    <property type="molecule type" value="Genomic_DNA"/>
</dbReference>
<dbReference type="EMBL" id="QSTG01000006">
    <property type="protein sequence ID" value="RGM46036.1"/>
    <property type="molecule type" value="Genomic_DNA"/>
</dbReference>
<evidence type="ECO:0000313" key="8">
    <source>
        <dbReference type="Proteomes" id="UP000285469"/>
    </source>
</evidence>
<evidence type="ECO:0000313" key="4">
    <source>
        <dbReference type="EMBL" id="RHD72107.1"/>
    </source>
</evidence>